<feature type="compositionally biased region" description="Polar residues" evidence="6">
    <location>
        <begin position="162"/>
        <end position="181"/>
    </location>
</feature>
<keyword evidence="5" id="KW-0539">Nucleus</keyword>
<dbReference type="GO" id="GO:0005634">
    <property type="term" value="C:nucleus"/>
    <property type="evidence" value="ECO:0007669"/>
    <property type="project" value="UniProtKB-SubCell"/>
</dbReference>
<dbReference type="SUPFAM" id="SSF55455">
    <property type="entry name" value="SRF-like"/>
    <property type="match status" value="1"/>
</dbReference>
<protein>
    <submittedName>
        <fullName evidence="9">Agamous-like MADS-box protein AGL103</fullName>
    </submittedName>
</protein>
<proteinExistence type="predicted"/>
<feature type="region of interest" description="Disordered" evidence="6">
    <location>
        <begin position="162"/>
        <end position="187"/>
    </location>
</feature>
<evidence type="ECO:0000256" key="1">
    <source>
        <dbReference type="ARBA" id="ARBA00004123"/>
    </source>
</evidence>
<dbReference type="GO" id="GO:0000981">
    <property type="term" value="F:DNA-binding transcription factor activity, RNA polymerase II-specific"/>
    <property type="evidence" value="ECO:0007669"/>
    <property type="project" value="TreeGrafter"/>
</dbReference>
<dbReference type="InterPro" id="IPR036879">
    <property type="entry name" value="TF_MADSbox_sf"/>
</dbReference>
<dbReference type="GO" id="GO:0000978">
    <property type="term" value="F:RNA polymerase II cis-regulatory region sequence-specific DNA binding"/>
    <property type="evidence" value="ECO:0007669"/>
    <property type="project" value="TreeGrafter"/>
</dbReference>
<dbReference type="PROSITE" id="PS50066">
    <property type="entry name" value="MADS_BOX_2"/>
    <property type="match status" value="1"/>
</dbReference>
<dbReference type="GO" id="GO:0046983">
    <property type="term" value="F:protein dimerization activity"/>
    <property type="evidence" value="ECO:0007669"/>
    <property type="project" value="InterPro"/>
</dbReference>
<evidence type="ECO:0000313" key="8">
    <source>
        <dbReference type="Proteomes" id="UP000515121"/>
    </source>
</evidence>
<dbReference type="InterPro" id="IPR002100">
    <property type="entry name" value="TF_MADSbox"/>
</dbReference>
<dbReference type="PANTHER" id="PTHR11945:SF502">
    <property type="entry name" value="AGAMOUS-LIKE MADS-BOX PROTEIN AGL81"/>
    <property type="match status" value="1"/>
</dbReference>
<keyword evidence="2" id="KW-0805">Transcription regulation</keyword>
<dbReference type="OrthoDB" id="601557at2759"/>
<keyword evidence="8" id="KW-1185">Reference proteome</keyword>
<dbReference type="GeneID" id="111316474"/>
<evidence type="ECO:0000256" key="2">
    <source>
        <dbReference type="ARBA" id="ARBA00023015"/>
    </source>
</evidence>
<keyword evidence="4" id="KW-0804">Transcription</keyword>
<dbReference type="PRINTS" id="PR00404">
    <property type="entry name" value="MADSDOMAIN"/>
</dbReference>
<dbReference type="Pfam" id="PF00319">
    <property type="entry name" value="SRF-TF"/>
    <property type="match status" value="1"/>
</dbReference>
<name>A0A6P6BAN5_DURZI</name>
<dbReference type="SMART" id="SM00432">
    <property type="entry name" value="MADS"/>
    <property type="match status" value="1"/>
</dbReference>
<gene>
    <name evidence="9" type="primary">LOC111316474</name>
</gene>
<dbReference type="Gene3D" id="3.40.1810.10">
    <property type="entry name" value="Transcription factor, MADS-box"/>
    <property type="match status" value="1"/>
</dbReference>
<evidence type="ECO:0000259" key="7">
    <source>
        <dbReference type="PROSITE" id="PS50066"/>
    </source>
</evidence>
<reference evidence="9" key="1">
    <citation type="submission" date="2025-08" db="UniProtKB">
        <authorList>
            <consortium name="RefSeq"/>
        </authorList>
    </citation>
    <scope>IDENTIFICATION</scope>
    <source>
        <tissue evidence="9">Fruit stalk</tissue>
    </source>
</reference>
<organism evidence="8 9">
    <name type="scientific">Durio zibethinus</name>
    <name type="common">Durian</name>
    <dbReference type="NCBI Taxonomy" id="66656"/>
    <lineage>
        <taxon>Eukaryota</taxon>
        <taxon>Viridiplantae</taxon>
        <taxon>Streptophyta</taxon>
        <taxon>Embryophyta</taxon>
        <taxon>Tracheophyta</taxon>
        <taxon>Spermatophyta</taxon>
        <taxon>Magnoliopsida</taxon>
        <taxon>eudicotyledons</taxon>
        <taxon>Gunneridae</taxon>
        <taxon>Pentapetalae</taxon>
        <taxon>rosids</taxon>
        <taxon>malvids</taxon>
        <taxon>Malvales</taxon>
        <taxon>Malvaceae</taxon>
        <taxon>Helicteroideae</taxon>
        <taxon>Durio</taxon>
    </lineage>
</organism>
<keyword evidence="3" id="KW-0238">DNA-binding</keyword>
<sequence>MGRGKLSLKLIEHEKTRAGVFKKRMKGLKKKAYEFSILCDVKMCMIIFEPKLKDNPAKVEVWPSDPVQVNSIIDKYKSKVASDVQTKIFSIFDFFNMRKRQVHDEVAQVRKANLEAKFPTWDDRIDNFSPEQIATFLTKLDLNLEVVKRKIMLMKGDDQGHLMQSSKSRTLGGFNSQSRPNPSDYASAAFLPENLDHSDNHIQAHVPLEILNHFDQIQAFPEFPQKKLDFGVSREQQAHIPVKPLNIQLPSLSPADEALVKLSLSLNPIGNLMNPIDKSLRTSMMNNIDFRVQSGIASSSSSSSSSSIPNNVMYNPPPWFSVRHDPRIGMPSNSVMFNRPSIPVLDDPRSTAMQNNVMFKEPKAAFQTCFYTPSMQPELATYSRQQLIMPHLVPQMLPCEFTDFYHDFNEYEIKNKKQSYNSIQCLTSTLMFFGAKRLFGPIYVNLSPRLGYYLSKLDHVETTSINTEQID</sequence>
<evidence type="ECO:0000256" key="3">
    <source>
        <dbReference type="ARBA" id="ARBA00023125"/>
    </source>
</evidence>
<comment type="subcellular location">
    <subcellularLocation>
        <location evidence="1">Nucleus</location>
    </subcellularLocation>
</comment>
<dbReference type="KEGG" id="dzi:111316474"/>
<feature type="domain" description="MADS-box" evidence="7">
    <location>
        <begin position="1"/>
        <end position="48"/>
    </location>
</feature>
<evidence type="ECO:0000256" key="5">
    <source>
        <dbReference type="ARBA" id="ARBA00023242"/>
    </source>
</evidence>
<evidence type="ECO:0000256" key="6">
    <source>
        <dbReference type="SAM" id="MobiDB-lite"/>
    </source>
</evidence>
<evidence type="ECO:0000313" key="9">
    <source>
        <dbReference type="RefSeq" id="XP_022774150.1"/>
    </source>
</evidence>
<evidence type="ECO:0000256" key="4">
    <source>
        <dbReference type="ARBA" id="ARBA00023163"/>
    </source>
</evidence>
<dbReference type="Proteomes" id="UP000515121">
    <property type="component" value="Unplaced"/>
</dbReference>
<dbReference type="RefSeq" id="XP_022774150.1">
    <property type="nucleotide sequence ID" value="XM_022918415.1"/>
</dbReference>
<accession>A0A6P6BAN5</accession>
<dbReference type="PANTHER" id="PTHR11945">
    <property type="entry name" value="MADS BOX PROTEIN"/>
    <property type="match status" value="1"/>
</dbReference>
<dbReference type="AlphaFoldDB" id="A0A6P6BAN5"/>